<evidence type="ECO:0000256" key="2">
    <source>
        <dbReference type="ARBA" id="ARBA00008883"/>
    </source>
</evidence>
<feature type="domain" description="AAA" evidence="11">
    <location>
        <begin position="613"/>
        <end position="736"/>
    </location>
</feature>
<evidence type="ECO:0000259" key="12">
    <source>
        <dbReference type="Pfam" id="PF13807"/>
    </source>
</evidence>
<dbReference type="PANTHER" id="PTHR32309:SF13">
    <property type="entry name" value="FERRIC ENTEROBACTIN TRANSPORT PROTEIN FEPE"/>
    <property type="match status" value="1"/>
</dbReference>
<keyword evidence="6" id="KW-0418">Kinase</keyword>
<evidence type="ECO:0000256" key="5">
    <source>
        <dbReference type="ARBA" id="ARBA00022741"/>
    </source>
</evidence>
<keyword evidence="5" id="KW-0547">Nucleotide-binding</keyword>
<comment type="similarity">
    <text evidence="1">Belongs to the CpsD/CapB family.</text>
</comment>
<dbReference type="RefSeq" id="WP_106152495.1">
    <property type="nucleotide sequence ID" value="NZ_PVTS01000005.1"/>
</dbReference>
<dbReference type="Proteomes" id="UP000252733">
    <property type="component" value="Unassembled WGS sequence"/>
</dbReference>
<dbReference type="Pfam" id="PF13807">
    <property type="entry name" value="GNVR"/>
    <property type="match status" value="1"/>
</dbReference>
<dbReference type="InterPro" id="IPR025669">
    <property type="entry name" value="AAA_dom"/>
</dbReference>
<keyword evidence="10" id="KW-1133">Transmembrane helix</keyword>
<comment type="caution">
    <text evidence="13">The sequence shown here is derived from an EMBL/GenBank/DDBJ whole genome shotgun (WGS) entry which is preliminary data.</text>
</comment>
<dbReference type="Pfam" id="PF13614">
    <property type="entry name" value="AAA_31"/>
    <property type="match status" value="1"/>
</dbReference>
<evidence type="ECO:0000256" key="10">
    <source>
        <dbReference type="SAM" id="Phobius"/>
    </source>
</evidence>
<dbReference type="GO" id="GO:0005524">
    <property type="term" value="F:ATP binding"/>
    <property type="evidence" value="ECO:0007669"/>
    <property type="project" value="UniProtKB-KW"/>
</dbReference>
<comment type="catalytic activity">
    <reaction evidence="9">
        <text>L-tyrosyl-[protein] + ATP = O-phospho-L-tyrosyl-[protein] + ADP + H(+)</text>
        <dbReference type="Rhea" id="RHEA:10596"/>
        <dbReference type="Rhea" id="RHEA-COMP:10136"/>
        <dbReference type="Rhea" id="RHEA-COMP:20101"/>
        <dbReference type="ChEBI" id="CHEBI:15378"/>
        <dbReference type="ChEBI" id="CHEBI:30616"/>
        <dbReference type="ChEBI" id="CHEBI:46858"/>
        <dbReference type="ChEBI" id="CHEBI:61978"/>
        <dbReference type="ChEBI" id="CHEBI:456216"/>
        <dbReference type="EC" id="2.7.10.2"/>
    </reaction>
</comment>
<dbReference type="AlphaFoldDB" id="A0A2T0XNI5"/>
<protein>
    <recommendedName>
        <fullName evidence="3">non-specific protein-tyrosine kinase</fullName>
        <ecNumber evidence="3">2.7.10.2</ecNumber>
    </recommendedName>
</protein>
<organism evidence="13 14">
    <name type="scientific">Marinilabilia salmonicolor</name>
    <dbReference type="NCBI Taxonomy" id="989"/>
    <lineage>
        <taxon>Bacteria</taxon>
        <taxon>Pseudomonadati</taxon>
        <taxon>Bacteroidota</taxon>
        <taxon>Bacteroidia</taxon>
        <taxon>Marinilabiliales</taxon>
        <taxon>Marinilabiliaceae</taxon>
        <taxon>Marinilabilia</taxon>
    </lineage>
</organism>
<dbReference type="CDD" id="cd05387">
    <property type="entry name" value="BY-kinase"/>
    <property type="match status" value="1"/>
</dbReference>
<keyword evidence="10" id="KW-0472">Membrane</keyword>
<feature type="transmembrane region" description="Helical" evidence="10">
    <location>
        <begin position="34"/>
        <end position="53"/>
    </location>
</feature>
<name>A0A2T0XNI5_9BACT</name>
<evidence type="ECO:0000256" key="6">
    <source>
        <dbReference type="ARBA" id="ARBA00022777"/>
    </source>
</evidence>
<evidence type="ECO:0000313" key="14">
    <source>
        <dbReference type="Proteomes" id="UP000252733"/>
    </source>
</evidence>
<dbReference type="InterPro" id="IPR027417">
    <property type="entry name" value="P-loop_NTPase"/>
</dbReference>
<dbReference type="NCBIfam" id="TIGR01007">
    <property type="entry name" value="eps_fam"/>
    <property type="match status" value="1"/>
</dbReference>
<evidence type="ECO:0000313" key="13">
    <source>
        <dbReference type="EMBL" id="RCW32718.1"/>
    </source>
</evidence>
<dbReference type="GO" id="GO:0004715">
    <property type="term" value="F:non-membrane spanning protein tyrosine kinase activity"/>
    <property type="evidence" value="ECO:0007669"/>
    <property type="project" value="UniProtKB-EC"/>
</dbReference>
<dbReference type="FunFam" id="3.40.50.300:FF:000527">
    <property type="entry name" value="Tyrosine-protein kinase etk"/>
    <property type="match status" value="1"/>
</dbReference>
<dbReference type="InterPro" id="IPR005702">
    <property type="entry name" value="Wzc-like_C"/>
</dbReference>
<dbReference type="PANTHER" id="PTHR32309">
    <property type="entry name" value="TYROSINE-PROTEIN KINASE"/>
    <property type="match status" value="1"/>
</dbReference>
<evidence type="ECO:0000256" key="4">
    <source>
        <dbReference type="ARBA" id="ARBA00022679"/>
    </source>
</evidence>
<keyword evidence="7" id="KW-0067">ATP-binding</keyword>
<dbReference type="InterPro" id="IPR050445">
    <property type="entry name" value="Bact_polysacc_biosynth/exp"/>
</dbReference>
<dbReference type="STRING" id="1168289.GCA_000259075_02819"/>
<gene>
    <name evidence="13" type="ORF">DFO77_11444</name>
</gene>
<comment type="similarity">
    <text evidence="2">Belongs to the etk/wzc family.</text>
</comment>
<keyword evidence="8" id="KW-0829">Tyrosine-protein kinase</keyword>
<dbReference type="EMBL" id="QPIZ01000014">
    <property type="protein sequence ID" value="RCW32718.1"/>
    <property type="molecule type" value="Genomic_DNA"/>
</dbReference>
<feature type="domain" description="Tyrosine-protein kinase G-rich" evidence="12">
    <location>
        <begin position="462"/>
        <end position="541"/>
    </location>
</feature>
<accession>A0A2T0XNI5</accession>
<reference evidence="13 14" key="1">
    <citation type="submission" date="2018-07" db="EMBL/GenBank/DDBJ databases">
        <title>Freshwater and sediment microbial communities from various areas in North America, analyzing microbe dynamics in response to fracking.</title>
        <authorList>
            <person name="Lamendella R."/>
        </authorList>
    </citation>
    <scope>NUCLEOTIDE SEQUENCE [LARGE SCALE GENOMIC DNA]</scope>
    <source>
        <strain evidence="13 14">160A</strain>
    </source>
</reference>
<keyword evidence="14" id="KW-1185">Reference proteome</keyword>
<dbReference type="EC" id="2.7.10.2" evidence="3"/>
<dbReference type="OrthoDB" id="9794577at2"/>
<keyword evidence="10" id="KW-0812">Transmembrane</keyword>
<keyword evidence="4" id="KW-0808">Transferase</keyword>
<evidence type="ECO:0000256" key="7">
    <source>
        <dbReference type="ARBA" id="ARBA00022840"/>
    </source>
</evidence>
<evidence type="ECO:0000256" key="9">
    <source>
        <dbReference type="ARBA" id="ARBA00051245"/>
    </source>
</evidence>
<evidence type="ECO:0000256" key="8">
    <source>
        <dbReference type="ARBA" id="ARBA00023137"/>
    </source>
</evidence>
<dbReference type="GO" id="GO:0042802">
    <property type="term" value="F:identical protein binding"/>
    <property type="evidence" value="ECO:0007669"/>
    <property type="project" value="UniProtKB-ARBA"/>
</dbReference>
<dbReference type="Gene3D" id="3.40.50.300">
    <property type="entry name" value="P-loop containing nucleotide triphosphate hydrolases"/>
    <property type="match status" value="1"/>
</dbReference>
<dbReference type="InterPro" id="IPR032807">
    <property type="entry name" value="GNVR"/>
</dbReference>
<sequence>MPNHQPLSAPEHKDTFTQGSQQDLTKWIQRFANLWYVFIAGLLIALSIAFLINKFTHPVYKGRTTILVSSEKNNPVGAEALIRDLSFDNQTNIRNEIGILKSYSLAKRTLKDLDLATGYFKIPRVTKNWRIQSLQREQYLNSPIKVTSGENEKKLYNTPFFIRILSPGSYLLEFEATINEKQVAQTDTFRFGQPIRSPYFSFTVNLRDKYASGLFDKNSDHYTFDYSVVFYDSDQLASQFSNNLQVNFYFDDASILELSLQGKHPEKITDYLNHHARAFIENGLEEKNQIASATIRFIDEQISGISDSLQEAESDFQKFRSRNKVINISTEGNYAMEKLENLVSQKSDLQRRSKYYDYLYDYIMNSTDFDDVIVPNTMGIADPSLNNLVSRLAESYATRNRLLMTARENSPQVKQATGEIENIKDALTENIRNIINTSAIEMEVIENQIAEVNRQIQKLPGTEREYINIQRDFTLNDNIYTFLLQKRAEAGIALASNVSDHKIVDPALRNTTFQTTPKPLANMIIAGLLGLLLPAIGIILKDSLNNRINARFMVEDHTTIPVLAHIEHYRSGKKLPVLEFPRSPLTESFRALRTNIDFMLGKNAQNPVLALTSSISGEGKSFCSANLGAIFALTGKKVLVVGMDLRKPQTHTEFSIDNSKGLSNVLIGTETADNVLVESRLPGLFVVPSGPIPPNPAELLQSEEMGRFLNEMRNKFDMVILDTPPLALVADTLLVTEETDLNLFILRQGISKKQALTFINHMVESGRIRKTGLLINDVKILNSYSPANRYGYGYGYGRFKNSGYYDSQ</sequence>
<dbReference type="SUPFAM" id="SSF52540">
    <property type="entry name" value="P-loop containing nucleoside triphosphate hydrolases"/>
    <property type="match status" value="1"/>
</dbReference>
<evidence type="ECO:0000256" key="3">
    <source>
        <dbReference type="ARBA" id="ARBA00011903"/>
    </source>
</evidence>
<dbReference type="GO" id="GO:0005886">
    <property type="term" value="C:plasma membrane"/>
    <property type="evidence" value="ECO:0007669"/>
    <property type="project" value="UniProtKB-ARBA"/>
</dbReference>
<evidence type="ECO:0000256" key="1">
    <source>
        <dbReference type="ARBA" id="ARBA00007316"/>
    </source>
</evidence>
<evidence type="ECO:0000259" key="11">
    <source>
        <dbReference type="Pfam" id="PF13614"/>
    </source>
</evidence>
<proteinExistence type="inferred from homology"/>